<keyword evidence="1" id="KW-1133">Transmembrane helix</keyword>
<feature type="transmembrane region" description="Helical" evidence="1">
    <location>
        <begin position="115"/>
        <end position="135"/>
    </location>
</feature>
<dbReference type="EMBL" id="JAQQKX010000017">
    <property type="protein sequence ID" value="MDC7684942.1"/>
    <property type="molecule type" value="Genomic_DNA"/>
</dbReference>
<dbReference type="RefSeq" id="WP_272749428.1">
    <property type="nucleotide sequence ID" value="NZ_JAQQKX010000017.1"/>
</dbReference>
<comment type="caution">
    <text evidence="2">The sequence shown here is derived from an EMBL/GenBank/DDBJ whole genome shotgun (WGS) entry which is preliminary data.</text>
</comment>
<keyword evidence="1" id="KW-0812">Transmembrane</keyword>
<feature type="transmembrane region" description="Helical" evidence="1">
    <location>
        <begin position="32"/>
        <end position="51"/>
    </location>
</feature>
<sequence>MTNSDRDALDALRAGRMAAVAGVNRYGWSYDLIYAVLVGSLIVVQVLPLVMRMPLMGGLLVLLAAVFVKWTRITGVRITGFSPRRARWVAVGLGAVITPLVLFVLWIGYKGGPAWVAPVAGLVGFAVALTGSRLWRRVYRAEMEALL</sequence>
<accession>A0ABT5HXY4</accession>
<proteinExistence type="predicted"/>
<keyword evidence="3" id="KW-1185">Reference proteome</keyword>
<dbReference type="Proteomes" id="UP001214854">
    <property type="component" value="Unassembled WGS sequence"/>
</dbReference>
<protein>
    <recommendedName>
        <fullName evidence="4">Transmembrane protein</fullName>
    </recommendedName>
</protein>
<feature type="transmembrane region" description="Helical" evidence="1">
    <location>
        <begin position="88"/>
        <end position="109"/>
    </location>
</feature>
<evidence type="ECO:0000256" key="1">
    <source>
        <dbReference type="SAM" id="Phobius"/>
    </source>
</evidence>
<feature type="transmembrane region" description="Helical" evidence="1">
    <location>
        <begin position="57"/>
        <end position="76"/>
    </location>
</feature>
<organism evidence="2 3">
    <name type="scientific">Asticcacaulis aquaticus</name>
    <dbReference type="NCBI Taxonomy" id="2984212"/>
    <lineage>
        <taxon>Bacteria</taxon>
        <taxon>Pseudomonadati</taxon>
        <taxon>Pseudomonadota</taxon>
        <taxon>Alphaproteobacteria</taxon>
        <taxon>Caulobacterales</taxon>
        <taxon>Caulobacteraceae</taxon>
        <taxon>Asticcacaulis</taxon>
    </lineage>
</organism>
<gene>
    <name evidence="2" type="ORF">PQU92_16785</name>
</gene>
<reference evidence="2 3" key="1">
    <citation type="submission" date="2023-01" db="EMBL/GenBank/DDBJ databases">
        <title>Novel species of the genus Asticcacaulis isolated from rivers.</title>
        <authorList>
            <person name="Lu H."/>
        </authorList>
    </citation>
    <scope>NUCLEOTIDE SEQUENCE [LARGE SCALE GENOMIC DNA]</scope>
    <source>
        <strain evidence="2 3">BYS171W</strain>
    </source>
</reference>
<evidence type="ECO:0000313" key="3">
    <source>
        <dbReference type="Proteomes" id="UP001214854"/>
    </source>
</evidence>
<keyword evidence="1" id="KW-0472">Membrane</keyword>
<evidence type="ECO:0008006" key="4">
    <source>
        <dbReference type="Google" id="ProtNLM"/>
    </source>
</evidence>
<name>A0ABT5HXY4_9CAUL</name>
<evidence type="ECO:0000313" key="2">
    <source>
        <dbReference type="EMBL" id="MDC7684942.1"/>
    </source>
</evidence>